<accession>A0ABQ1JFG7</accession>
<keyword evidence="2" id="KW-1185">Reference proteome</keyword>
<name>A0ABQ1JFG7_9FLAO</name>
<evidence type="ECO:0000313" key="2">
    <source>
        <dbReference type="Proteomes" id="UP000615760"/>
    </source>
</evidence>
<dbReference type="EMBL" id="BMJE01000001">
    <property type="protein sequence ID" value="GGB65068.1"/>
    <property type="molecule type" value="Genomic_DNA"/>
</dbReference>
<dbReference type="PROSITE" id="PS51257">
    <property type="entry name" value="PROKAR_LIPOPROTEIN"/>
    <property type="match status" value="1"/>
</dbReference>
<evidence type="ECO:0000313" key="1">
    <source>
        <dbReference type="EMBL" id="GGB65068.1"/>
    </source>
</evidence>
<comment type="caution">
    <text evidence="1">The sequence shown here is derived from an EMBL/GenBank/DDBJ whole genome shotgun (WGS) entry which is preliminary data.</text>
</comment>
<organism evidence="1 2">
    <name type="scientific">Flavobacterium suaedae</name>
    <dbReference type="NCBI Taxonomy" id="1767027"/>
    <lineage>
        <taxon>Bacteria</taxon>
        <taxon>Pseudomonadati</taxon>
        <taxon>Bacteroidota</taxon>
        <taxon>Flavobacteriia</taxon>
        <taxon>Flavobacteriales</taxon>
        <taxon>Flavobacteriaceae</taxon>
        <taxon>Flavobacterium</taxon>
    </lineage>
</organism>
<gene>
    <name evidence="1" type="ORF">GCM10007424_01210</name>
</gene>
<reference evidence="2" key="1">
    <citation type="journal article" date="2019" name="Int. J. Syst. Evol. Microbiol.">
        <title>The Global Catalogue of Microorganisms (GCM) 10K type strain sequencing project: providing services to taxonomists for standard genome sequencing and annotation.</title>
        <authorList>
            <consortium name="The Broad Institute Genomics Platform"/>
            <consortium name="The Broad Institute Genome Sequencing Center for Infectious Disease"/>
            <person name="Wu L."/>
            <person name="Ma J."/>
        </authorList>
    </citation>
    <scope>NUCLEOTIDE SEQUENCE [LARGE SCALE GENOMIC DNA]</scope>
    <source>
        <strain evidence="2">CGMCC 1.15461</strain>
    </source>
</reference>
<dbReference type="Proteomes" id="UP000615760">
    <property type="component" value="Unassembled WGS sequence"/>
</dbReference>
<protein>
    <recommendedName>
        <fullName evidence="3">Outer membrane protein beta-barrel domain-containing protein</fullName>
    </recommendedName>
</protein>
<evidence type="ECO:0008006" key="3">
    <source>
        <dbReference type="Google" id="ProtNLM"/>
    </source>
</evidence>
<dbReference type="RefSeq" id="WP_188619286.1">
    <property type="nucleotide sequence ID" value="NZ_BMJE01000001.1"/>
</dbReference>
<proteinExistence type="predicted"/>
<sequence>MAKNYLIIFITLITIACYSQDEKTLEKKEKTESAEKIKPKEYFRLYYIHPNGIGDNVIAKANEPGGGIGVGITFGIIGQVHIIGGGELTTFSITDKSLAGNANDTNIQQLYLLGLYKFSVNKMFEVNPGLSIGTIRVNQKRNSKSIGRQNGFCITPTVTADLRLTNISFFIGLNYNIAFLRTNTHPEYKDFFGKIQMISLIAGIKF</sequence>